<evidence type="ECO:0000313" key="3">
    <source>
        <dbReference type="Proteomes" id="UP000324233"/>
    </source>
</evidence>
<reference evidence="2 3" key="1">
    <citation type="submission" date="2019-08" db="EMBL/GenBank/DDBJ databases">
        <title>Deep-cultivation of Planctomycetes and their phenomic and genomic characterization uncovers novel biology.</title>
        <authorList>
            <person name="Wiegand S."/>
            <person name="Jogler M."/>
            <person name="Boedeker C."/>
            <person name="Pinto D."/>
            <person name="Vollmers J."/>
            <person name="Rivas-Marin E."/>
            <person name="Kohn T."/>
            <person name="Peeters S.H."/>
            <person name="Heuer A."/>
            <person name="Rast P."/>
            <person name="Oberbeckmann S."/>
            <person name="Bunk B."/>
            <person name="Jeske O."/>
            <person name="Meyerdierks A."/>
            <person name="Storesund J.E."/>
            <person name="Kallscheuer N."/>
            <person name="Luecker S."/>
            <person name="Lage O.M."/>
            <person name="Pohl T."/>
            <person name="Merkel B.J."/>
            <person name="Hornburger P."/>
            <person name="Mueller R.-W."/>
            <person name="Bruemmer F."/>
            <person name="Labrenz M."/>
            <person name="Spormann A.M."/>
            <person name="Op den Camp H."/>
            <person name="Overmann J."/>
            <person name="Amann R."/>
            <person name="Jetten M.S.M."/>
            <person name="Mascher T."/>
            <person name="Medema M.H."/>
            <person name="Devos D.P."/>
            <person name="Kaster A.-K."/>
            <person name="Ovreas L."/>
            <person name="Rohde M."/>
            <person name="Galperin M.Y."/>
            <person name="Jogler C."/>
        </authorList>
    </citation>
    <scope>NUCLEOTIDE SEQUENCE [LARGE SCALE GENOMIC DNA]</scope>
    <source>
        <strain evidence="2 3">OJF2</strain>
    </source>
</reference>
<accession>A0A5B9VYN5</accession>
<protein>
    <submittedName>
        <fullName evidence="2">Uncharacterized protein</fullName>
    </submittedName>
</protein>
<dbReference type="EMBL" id="CP042997">
    <property type="protein sequence ID" value="QEH33453.1"/>
    <property type="molecule type" value="Genomic_DNA"/>
</dbReference>
<proteinExistence type="predicted"/>
<name>A0A5B9VYN5_9BACT</name>
<keyword evidence="3" id="KW-1185">Reference proteome</keyword>
<gene>
    <name evidence="2" type="ORF">OJF2_19550</name>
</gene>
<feature type="signal peptide" evidence="1">
    <location>
        <begin position="1"/>
        <end position="27"/>
    </location>
</feature>
<keyword evidence="1" id="KW-0732">Signal</keyword>
<dbReference type="AlphaFoldDB" id="A0A5B9VYN5"/>
<evidence type="ECO:0000313" key="2">
    <source>
        <dbReference type="EMBL" id="QEH33453.1"/>
    </source>
</evidence>
<dbReference type="Proteomes" id="UP000324233">
    <property type="component" value="Chromosome"/>
</dbReference>
<sequence precursor="true">MLIARPMARKAIVAALAIMIMCFPARSSLQAPPGVPARHFLVPAPARPLRLRIFHAGSLPISRVSQSLSDPVQSRPPFRVRAADLLFDASSARGCLGGRPLTPCRVPPLRC</sequence>
<organism evidence="2 3">
    <name type="scientific">Aquisphaera giovannonii</name>
    <dbReference type="NCBI Taxonomy" id="406548"/>
    <lineage>
        <taxon>Bacteria</taxon>
        <taxon>Pseudomonadati</taxon>
        <taxon>Planctomycetota</taxon>
        <taxon>Planctomycetia</taxon>
        <taxon>Isosphaerales</taxon>
        <taxon>Isosphaeraceae</taxon>
        <taxon>Aquisphaera</taxon>
    </lineage>
</organism>
<evidence type="ECO:0000256" key="1">
    <source>
        <dbReference type="SAM" id="SignalP"/>
    </source>
</evidence>
<feature type="chain" id="PRO_5023079656" evidence="1">
    <location>
        <begin position="28"/>
        <end position="111"/>
    </location>
</feature>
<dbReference type="KEGG" id="agv:OJF2_19550"/>